<sequence length="336" mass="37534">MVITNPLEFNNQGFQTGREYARYLRSFRDRPIQPSFTFQPSAFNKYGMNLSSMLAGFRWSSLVEDQRFSFCPEAVRMFYVSIKWGLGPEPSFFTTVVYNHKIKVTPDLLASVLSLPHSGLQAGFDGEFHNLGFDFLASLSLLSEDTGRYFSHHLDVGRLPDDLKVLHWFITRCWLPRDLRSSDVLHPNDLWIMSHARAFTICNILEDLRPNHIFNLLDADVGRRKIVTGSGGGIGGLLPAAPEASHELVPALLKDAVSAINAEVMKNRAVESSQDGLTRASLGLVLCKESLELMQAPQGDLEDEAEPAPEDFDPMSSDSGSDDDISDYESPPKYPF</sequence>
<gene>
    <name evidence="2" type="ORF">LTRI10_LOCUS13494</name>
</gene>
<feature type="compositionally biased region" description="Acidic residues" evidence="1">
    <location>
        <begin position="300"/>
        <end position="313"/>
    </location>
</feature>
<reference evidence="2 3" key="1">
    <citation type="submission" date="2024-04" db="EMBL/GenBank/DDBJ databases">
        <authorList>
            <person name="Fracassetti M."/>
        </authorList>
    </citation>
    <scope>NUCLEOTIDE SEQUENCE [LARGE SCALE GENOMIC DNA]</scope>
</reference>
<dbReference type="AlphaFoldDB" id="A0AAV2DC28"/>
<evidence type="ECO:0000313" key="3">
    <source>
        <dbReference type="Proteomes" id="UP001497516"/>
    </source>
</evidence>
<name>A0AAV2DC28_9ROSI</name>
<dbReference type="Proteomes" id="UP001497516">
    <property type="component" value="Chromosome 2"/>
</dbReference>
<protein>
    <recommendedName>
        <fullName evidence="4">Aminotransferase-like plant mobile domain-containing protein</fullName>
    </recommendedName>
</protein>
<accession>A0AAV2DC28</accession>
<proteinExistence type="predicted"/>
<organism evidence="2 3">
    <name type="scientific">Linum trigynum</name>
    <dbReference type="NCBI Taxonomy" id="586398"/>
    <lineage>
        <taxon>Eukaryota</taxon>
        <taxon>Viridiplantae</taxon>
        <taxon>Streptophyta</taxon>
        <taxon>Embryophyta</taxon>
        <taxon>Tracheophyta</taxon>
        <taxon>Spermatophyta</taxon>
        <taxon>Magnoliopsida</taxon>
        <taxon>eudicotyledons</taxon>
        <taxon>Gunneridae</taxon>
        <taxon>Pentapetalae</taxon>
        <taxon>rosids</taxon>
        <taxon>fabids</taxon>
        <taxon>Malpighiales</taxon>
        <taxon>Linaceae</taxon>
        <taxon>Linum</taxon>
    </lineage>
</organism>
<evidence type="ECO:0000256" key="1">
    <source>
        <dbReference type="SAM" id="MobiDB-lite"/>
    </source>
</evidence>
<evidence type="ECO:0000313" key="2">
    <source>
        <dbReference type="EMBL" id="CAL1371429.1"/>
    </source>
</evidence>
<dbReference type="EMBL" id="OZ034815">
    <property type="protein sequence ID" value="CAL1371429.1"/>
    <property type="molecule type" value="Genomic_DNA"/>
</dbReference>
<evidence type="ECO:0008006" key="4">
    <source>
        <dbReference type="Google" id="ProtNLM"/>
    </source>
</evidence>
<keyword evidence="3" id="KW-1185">Reference proteome</keyword>
<feature type="region of interest" description="Disordered" evidence="1">
    <location>
        <begin position="295"/>
        <end position="336"/>
    </location>
</feature>